<feature type="domain" description="DNA mismatch repair proteins mutS family" evidence="9">
    <location>
        <begin position="883"/>
        <end position="899"/>
    </location>
</feature>
<keyword evidence="7" id="KW-0175">Coiled coil</keyword>
<dbReference type="EMBL" id="KQ474082">
    <property type="protein sequence ID" value="KPV73609.1"/>
    <property type="molecule type" value="Genomic_DNA"/>
</dbReference>
<keyword evidence="6" id="KW-0234">DNA repair</keyword>
<dbReference type="Pfam" id="PF05192">
    <property type="entry name" value="MutS_III"/>
    <property type="match status" value="1"/>
</dbReference>
<dbReference type="PANTHER" id="PTHR11361">
    <property type="entry name" value="DNA MISMATCH REPAIR PROTEIN MUTS FAMILY MEMBER"/>
    <property type="match status" value="1"/>
</dbReference>
<evidence type="ECO:0000259" key="9">
    <source>
        <dbReference type="PROSITE" id="PS00486"/>
    </source>
</evidence>
<dbReference type="InterPro" id="IPR036187">
    <property type="entry name" value="DNA_mismatch_repair_MutS_sf"/>
</dbReference>
<evidence type="ECO:0000313" key="10">
    <source>
        <dbReference type="EMBL" id="KPV73609.1"/>
    </source>
</evidence>
<dbReference type="Pfam" id="PF00488">
    <property type="entry name" value="MutS_V"/>
    <property type="match status" value="1"/>
</dbReference>
<feature type="region of interest" description="Disordered" evidence="8">
    <location>
        <begin position="1"/>
        <end position="128"/>
    </location>
</feature>
<dbReference type="SUPFAM" id="SSF52540">
    <property type="entry name" value="P-loop containing nucleoside triphosphate hydrolases"/>
    <property type="match status" value="1"/>
</dbReference>
<dbReference type="SMART" id="SM00534">
    <property type="entry name" value="MUTSac"/>
    <property type="match status" value="1"/>
</dbReference>
<evidence type="ECO:0000256" key="5">
    <source>
        <dbReference type="ARBA" id="ARBA00023125"/>
    </source>
</evidence>
<evidence type="ECO:0000256" key="3">
    <source>
        <dbReference type="ARBA" id="ARBA00022763"/>
    </source>
</evidence>
<dbReference type="Proteomes" id="UP000053890">
    <property type="component" value="Unassembled WGS sequence"/>
</dbReference>
<dbReference type="GeneID" id="28977958"/>
<dbReference type="Gene3D" id="3.40.1170.10">
    <property type="entry name" value="DNA repair protein MutS, domain I"/>
    <property type="match status" value="1"/>
</dbReference>
<dbReference type="InterPro" id="IPR007695">
    <property type="entry name" value="DNA_mismatch_repair_MutS-lik_N"/>
</dbReference>
<sequence>MFVRRGLGSALVRSANPGARAASTSRPASRPGQRTSRGRTSSAAGTSASSAPRVVLDEYGIERRPLPPLGLDGKVQVQTPPRDAEPPRPLKRTVRGRTANPVAQEPAENDVDNLKQPEAAHESPRARAGATALEKAVRSYLADYPDALLLIQVGSFFESYFEQAKSVAKLLGIKLTSKSFGKGVNKVPHPFCGFPLFQLGKHVSALVESGHKVVIVEEFKEAGVDSPVTARKVTRVVTPGTGVDEAFVDLDQSNFVLALGVAGGSSVRDEIGLAYRDISTGASFTRVSKLSTLRDDIHLVRPKEVVVDERLRDTKLGGRILELLEGERLREGIMLSETSTDAVPSSSTAVPSPSSAAEAVLLSYLASTLPTTPPPRTRAKHVDPATVMQMDATTLKSLEVRESLRGGVRGSLLGAVKRTVTPGGHRLLIERLCAPSTDLPTIHTRLSLVSAFLSPTGAPTTRSYLRALLRTLDDTPRLLQRLALRRAHPAHDLLGLKRTMRALEVVRAELDALGPDVVPDDEARSAVRGLAEQLGAYDVLANEIDAAIDEDALSAREEQAERAAALAAELGERAASRAMMETSATGGSARDEGDGESLWGEAQAWVIRPDFSSSLARLHGDLASLREQAASLQDQLRTRYKSKNLTLKVAQRVGPAVHIFVRDGVKEIDKDPAALVHQKTNSTRLYVNRDWAMLHRKITDAEQRIQNLEIEATQVLVARVLESYDSLLQTADALAELDVVMGFAEVAEENGWVRPEVDTSSSLEIVAGRHPTVENALVAQMRSFTPNSVTFRHLDDFDDEPSVIHVLTGPNMAGKSTFLRQTALICVLAQAGSHVPAERATIGVCDRVYSRVGARDELDRDRSTFMIEMDEATTILENATSRSLVLLDELGRGTSPIDGLAIAYAALEHLAHVNRSRTLFATHYHRLGALLGYDGARDEGARATGEWEGVEFWCTDVEEREDDVRYVHTIRRGLNHDSAGLVIARLAGMPSRAIQTARDMREKVLRGEV</sequence>
<keyword evidence="5" id="KW-0238">DNA-binding</keyword>
<dbReference type="Pfam" id="PF01624">
    <property type="entry name" value="MutS_I"/>
    <property type="match status" value="1"/>
</dbReference>
<dbReference type="InterPro" id="IPR045076">
    <property type="entry name" value="MutS"/>
</dbReference>
<name>A0A0P9EWF4_RHOGW</name>
<feature type="compositionally biased region" description="Low complexity" evidence="8">
    <location>
        <begin position="17"/>
        <end position="53"/>
    </location>
</feature>
<dbReference type="GO" id="GO:0005739">
    <property type="term" value="C:mitochondrion"/>
    <property type="evidence" value="ECO:0007669"/>
    <property type="project" value="TreeGrafter"/>
</dbReference>
<dbReference type="GO" id="GO:0005524">
    <property type="term" value="F:ATP binding"/>
    <property type="evidence" value="ECO:0007669"/>
    <property type="project" value="UniProtKB-KW"/>
</dbReference>
<dbReference type="InterPro" id="IPR036678">
    <property type="entry name" value="MutS_con_dom_sf"/>
</dbReference>
<evidence type="ECO:0000256" key="6">
    <source>
        <dbReference type="ARBA" id="ARBA00023204"/>
    </source>
</evidence>
<dbReference type="GO" id="GO:0005634">
    <property type="term" value="C:nucleus"/>
    <property type="evidence" value="ECO:0007669"/>
    <property type="project" value="TreeGrafter"/>
</dbReference>
<dbReference type="Gene3D" id="3.40.50.300">
    <property type="entry name" value="P-loop containing nucleotide triphosphate hydrolases"/>
    <property type="match status" value="1"/>
</dbReference>
<evidence type="ECO:0000256" key="4">
    <source>
        <dbReference type="ARBA" id="ARBA00022840"/>
    </source>
</evidence>
<dbReference type="STRING" id="578459.A0A0P9EWF4"/>
<dbReference type="Gene3D" id="3.30.420.110">
    <property type="entry name" value="MutS, connector domain"/>
    <property type="match status" value="1"/>
</dbReference>
<accession>A0A0P9EWF4</accession>
<keyword evidence="3" id="KW-0227">DNA damage</keyword>
<evidence type="ECO:0000256" key="8">
    <source>
        <dbReference type="SAM" id="MobiDB-lite"/>
    </source>
</evidence>
<dbReference type="PIRSF" id="PIRSF037677">
    <property type="entry name" value="DNA_mis_repair_Msh6"/>
    <property type="match status" value="1"/>
</dbReference>
<dbReference type="AlphaFoldDB" id="A0A0P9EWF4"/>
<gene>
    <name evidence="10" type="ORF">RHOBADRAFT_54808</name>
</gene>
<evidence type="ECO:0000313" key="11">
    <source>
        <dbReference type="Proteomes" id="UP000053890"/>
    </source>
</evidence>
<dbReference type="GO" id="GO:0030983">
    <property type="term" value="F:mismatched DNA binding"/>
    <property type="evidence" value="ECO:0007669"/>
    <property type="project" value="InterPro"/>
</dbReference>
<dbReference type="InterPro" id="IPR027417">
    <property type="entry name" value="P-loop_NTPase"/>
</dbReference>
<dbReference type="SUPFAM" id="SSF48334">
    <property type="entry name" value="DNA repair protein MutS, domain III"/>
    <property type="match status" value="1"/>
</dbReference>
<dbReference type="GO" id="GO:0043504">
    <property type="term" value="P:mitochondrial DNA repair"/>
    <property type="evidence" value="ECO:0007669"/>
    <property type="project" value="TreeGrafter"/>
</dbReference>
<dbReference type="RefSeq" id="XP_018269658.1">
    <property type="nucleotide sequence ID" value="XM_018417510.1"/>
</dbReference>
<keyword evidence="4" id="KW-0067">ATP-binding</keyword>
<reference evidence="10 11" key="1">
    <citation type="journal article" date="2015" name="Front. Microbiol.">
        <title>Genome sequence of the plant growth promoting endophytic yeast Rhodotorula graminis WP1.</title>
        <authorList>
            <person name="Firrincieli A."/>
            <person name="Otillar R."/>
            <person name="Salamov A."/>
            <person name="Schmutz J."/>
            <person name="Khan Z."/>
            <person name="Redman R.S."/>
            <person name="Fleck N.D."/>
            <person name="Lindquist E."/>
            <person name="Grigoriev I.V."/>
            <person name="Doty S.L."/>
        </authorList>
    </citation>
    <scope>NUCLEOTIDE SEQUENCE [LARGE SCALE GENOMIC DNA]</scope>
    <source>
        <strain evidence="10 11">WP1</strain>
    </source>
</reference>
<dbReference type="InterPro" id="IPR016151">
    <property type="entry name" value="DNA_mismatch_repair_MutS_N"/>
</dbReference>
<dbReference type="Gene3D" id="1.10.1420.10">
    <property type="match status" value="3"/>
</dbReference>
<comment type="similarity">
    <text evidence="1">Belongs to the DNA mismatch repair MutS family.</text>
</comment>
<dbReference type="InterPro" id="IPR000432">
    <property type="entry name" value="DNA_mismatch_repair_MutS_C"/>
</dbReference>
<keyword evidence="2" id="KW-0547">Nucleotide-binding</keyword>
<dbReference type="GO" id="GO:0140664">
    <property type="term" value="F:ATP-dependent DNA damage sensor activity"/>
    <property type="evidence" value="ECO:0007669"/>
    <property type="project" value="InterPro"/>
</dbReference>
<dbReference type="PANTHER" id="PTHR11361:SF34">
    <property type="entry name" value="DNA MISMATCH REPAIR PROTEIN MSH1, MITOCHONDRIAL"/>
    <property type="match status" value="1"/>
</dbReference>
<evidence type="ECO:0000256" key="2">
    <source>
        <dbReference type="ARBA" id="ARBA00022741"/>
    </source>
</evidence>
<dbReference type="OMA" id="DTWIMRR"/>
<evidence type="ECO:0000256" key="1">
    <source>
        <dbReference type="ARBA" id="ARBA00006271"/>
    </source>
</evidence>
<feature type="compositionally biased region" description="Basic and acidic residues" evidence="8">
    <location>
        <begin position="112"/>
        <end position="125"/>
    </location>
</feature>
<keyword evidence="11" id="KW-1185">Reference proteome</keyword>
<dbReference type="SUPFAM" id="SSF55271">
    <property type="entry name" value="DNA repair protein MutS, domain I"/>
    <property type="match status" value="1"/>
</dbReference>
<dbReference type="GO" id="GO:0006298">
    <property type="term" value="P:mismatch repair"/>
    <property type="evidence" value="ECO:0007669"/>
    <property type="project" value="InterPro"/>
</dbReference>
<dbReference type="PROSITE" id="PS00486">
    <property type="entry name" value="DNA_MISMATCH_REPAIR_2"/>
    <property type="match status" value="1"/>
</dbReference>
<organism evidence="10 11">
    <name type="scientific">Rhodotorula graminis (strain WP1)</name>
    <dbReference type="NCBI Taxonomy" id="578459"/>
    <lineage>
        <taxon>Eukaryota</taxon>
        <taxon>Fungi</taxon>
        <taxon>Dikarya</taxon>
        <taxon>Basidiomycota</taxon>
        <taxon>Pucciniomycotina</taxon>
        <taxon>Microbotryomycetes</taxon>
        <taxon>Sporidiobolales</taxon>
        <taxon>Sporidiobolaceae</taxon>
        <taxon>Rhodotorula</taxon>
    </lineage>
</organism>
<dbReference type="InterPro" id="IPR017261">
    <property type="entry name" value="DNA_mismatch_repair_MutS/MSH"/>
</dbReference>
<evidence type="ECO:0000256" key="7">
    <source>
        <dbReference type="SAM" id="Coils"/>
    </source>
</evidence>
<dbReference type="SMART" id="SM00533">
    <property type="entry name" value="MUTSd"/>
    <property type="match status" value="1"/>
</dbReference>
<dbReference type="InterPro" id="IPR007696">
    <property type="entry name" value="DNA_mismatch_repair_MutS_core"/>
</dbReference>
<protein>
    <recommendedName>
        <fullName evidence="9">DNA mismatch repair proteins mutS family domain-containing protein</fullName>
    </recommendedName>
</protein>
<feature type="coiled-coil region" evidence="7">
    <location>
        <begin position="691"/>
        <end position="718"/>
    </location>
</feature>
<dbReference type="SUPFAM" id="SSF53150">
    <property type="entry name" value="DNA repair protein MutS, domain II"/>
    <property type="match status" value="1"/>
</dbReference>
<proteinExistence type="inferred from homology"/>
<dbReference type="OrthoDB" id="2534523at2759"/>